<evidence type="ECO:0000313" key="1">
    <source>
        <dbReference type="EMBL" id="CAG8796874.1"/>
    </source>
</evidence>
<accession>A0A9N9JWG8</accession>
<keyword evidence="2" id="KW-1185">Reference proteome</keyword>
<dbReference type="OrthoDB" id="2424757at2759"/>
<dbReference type="EMBL" id="CAJVPY010031668">
    <property type="protein sequence ID" value="CAG8796874.1"/>
    <property type="molecule type" value="Genomic_DNA"/>
</dbReference>
<protein>
    <submittedName>
        <fullName evidence="1">12159_t:CDS:1</fullName>
    </submittedName>
</protein>
<sequence length="107" mass="12398">MTTSSSITYLYLSQKIIDSKAPSEEILDLLSAQQKIELLEEKRIKQAIIEIPTMEPSKRDKYQLSKIKLWELCPWLPKTYFAKIKADFTPYIEANKIAESTTWSQLG</sequence>
<gene>
    <name evidence="1" type="ORF">DERYTH_LOCUS22574</name>
</gene>
<dbReference type="AlphaFoldDB" id="A0A9N9JWG8"/>
<reference evidence="1" key="1">
    <citation type="submission" date="2021-06" db="EMBL/GenBank/DDBJ databases">
        <authorList>
            <person name="Kallberg Y."/>
            <person name="Tangrot J."/>
            <person name="Rosling A."/>
        </authorList>
    </citation>
    <scope>NUCLEOTIDE SEQUENCE</scope>
    <source>
        <strain evidence="1">MA453B</strain>
    </source>
</reference>
<proteinExistence type="predicted"/>
<dbReference type="Proteomes" id="UP000789405">
    <property type="component" value="Unassembled WGS sequence"/>
</dbReference>
<feature type="non-terminal residue" evidence="1">
    <location>
        <position position="107"/>
    </location>
</feature>
<organism evidence="1 2">
    <name type="scientific">Dentiscutata erythropus</name>
    <dbReference type="NCBI Taxonomy" id="1348616"/>
    <lineage>
        <taxon>Eukaryota</taxon>
        <taxon>Fungi</taxon>
        <taxon>Fungi incertae sedis</taxon>
        <taxon>Mucoromycota</taxon>
        <taxon>Glomeromycotina</taxon>
        <taxon>Glomeromycetes</taxon>
        <taxon>Diversisporales</taxon>
        <taxon>Gigasporaceae</taxon>
        <taxon>Dentiscutata</taxon>
    </lineage>
</organism>
<comment type="caution">
    <text evidence="1">The sequence shown here is derived from an EMBL/GenBank/DDBJ whole genome shotgun (WGS) entry which is preliminary data.</text>
</comment>
<name>A0A9N9JWG8_9GLOM</name>
<evidence type="ECO:0000313" key="2">
    <source>
        <dbReference type="Proteomes" id="UP000789405"/>
    </source>
</evidence>